<gene>
    <name evidence="1" type="ORF">EGR_07686</name>
</gene>
<keyword evidence="2" id="KW-1185">Reference proteome</keyword>
<dbReference type="CTD" id="36343401"/>
<evidence type="ECO:0000313" key="2">
    <source>
        <dbReference type="Proteomes" id="UP000019149"/>
    </source>
</evidence>
<comment type="caution">
    <text evidence="1">The sequence shown here is derived from an EMBL/GenBank/DDBJ whole genome shotgun (WGS) entry which is preliminary data.</text>
</comment>
<protein>
    <submittedName>
        <fullName evidence="1">Uncharacterized protein</fullName>
    </submittedName>
</protein>
<dbReference type="KEGG" id="egl:EGR_07686"/>
<dbReference type="AlphaFoldDB" id="W6UVK7"/>
<reference evidence="1 2" key="1">
    <citation type="journal article" date="2013" name="Nat. Genet.">
        <title>The genome of the hydatid tapeworm Echinococcus granulosus.</title>
        <authorList>
            <person name="Zheng H."/>
            <person name="Zhang W."/>
            <person name="Zhang L."/>
            <person name="Zhang Z."/>
            <person name="Li J."/>
            <person name="Lu G."/>
            <person name="Zhu Y."/>
            <person name="Wang Y."/>
            <person name="Huang Y."/>
            <person name="Liu J."/>
            <person name="Kang H."/>
            <person name="Chen J."/>
            <person name="Wang L."/>
            <person name="Chen A."/>
            <person name="Yu S."/>
            <person name="Gao Z."/>
            <person name="Jin L."/>
            <person name="Gu W."/>
            <person name="Wang Z."/>
            <person name="Zhao L."/>
            <person name="Shi B."/>
            <person name="Wen H."/>
            <person name="Lin R."/>
            <person name="Jones M.K."/>
            <person name="Brejova B."/>
            <person name="Vinar T."/>
            <person name="Zhao G."/>
            <person name="McManus D.P."/>
            <person name="Chen Z."/>
            <person name="Zhou Y."/>
            <person name="Wang S."/>
        </authorList>
    </citation>
    <scope>NUCLEOTIDE SEQUENCE [LARGE SCALE GENOMIC DNA]</scope>
</reference>
<dbReference type="GeneID" id="36343401"/>
<proteinExistence type="predicted"/>
<sequence>MDLRPSPWPSGLAYSPPSLLLAKQLQVHSRLPNVSNSVIPCSVSMKPNPGVDGRIRNEYLTGLSKGQRDRQSPQTQSLLNVLEVTERLSDAT</sequence>
<dbReference type="EMBL" id="APAU02000084">
    <property type="protein sequence ID" value="EUB57444.1"/>
    <property type="molecule type" value="Genomic_DNA"/>
</dbReference>
<dbReference type="Proteomes" id="UP000019149">
    <property type="component" value="Unassembled WGS sequence"/>
</dbReference>
<organism evidence="1 2">
    <name type="scientific">Echinococcus granulosus</name>
    <name type="common">Hydatid tapeworm</name>
    <dbReference type="NCBI Taxonomy" id="6210"/>
    <lineage>
        <taxon>Eukaryota</taxon>
        <taxon>Metazoa</taxon>
        <taxon>Spiralia</taxon>
        <taxon>Lophotrochozoa</taxon>
        <taxon>Platyhelminthes</taxon>
        <taxon>Cestoda</taxon>
        <taxon>Eucestoda</taxon>
        <taxon>Cyclophyllidea</taxon>
        <taxon>Taeniidae</taxon>
        <taxon>Echinococcus</taxon>
        <taxon>Echinococcus granulosus group</taxon>
    </lineage>
</organism>
<name>W6UVK7_ECHGR</name>
<accession>W6UVK7</accession>
<evidence type="ECO:0000313" key="1">
    <source>
        <dbReference type="EMBL" id="EUB57444.1"/>
    </source>
</evidence>
<dbReference type="RefSeq" id="XP_024348640.1">
    <property type="nucleotide sequence ID" value="XM_024496935.1"/>
</dbReference>